<proteinExistence type="predicted"/>
<dbReference type="InterPro" id="IPR036291">
    <property type="entry name" value="NAD(P)-bd_dom_sf"/>
</dbReference>
<evidence type="ECO:0000259" key="1">
    <source>
        <dbReference type="Pfam" id="PF03435"/>
    </source>
</evidence>
<evidence type="ECO:0000313" key="3">
    <source>
        <dbReference type="Proteomes" id="UP000831782"/>
    </source>
</evidence>
<dbReference type="Gene3D" id="3.30.360.10">
    <property type="entry name" value="Dihydrodipicolinate Reductase, domain 2"/>
    <property type="match status" value="1"/>
</dbReference>
<dbReference type="SUPFAM" id="SSF51735">
    <property type="entry name" value="NAD(P)-binding Rossmann-fold domains"/>
    <property type="match status" value="1"/>
</dbReference>
<evidence type="ECO:0000313" key="2">
    <source>
        <dbReference type="EMBL" id="UOQ50426.1"/>
    </source>
</evidence>
<dbReference type="PANTHER" id="PTHR43796">
    <property type="entry name" value="CARBOXYNORSPERMIDINE SYNTHASE"/>
    <property type="match status" value="1"/>
</dbReference>
<keyword evidence="3" id="KW-1185">Reference proteome</keyword>
<protein>
    <submittedName>
        <fullName evidence="2">Saccharopine dehydrogenase NADP-binding domain-containing protein</fullName>
    </submittedName>
</protein>
<feature type="domain" description="Saccharopine dehydrogenase NADP binding" evidence="1">
    <location>
        <begin position="5"/>
        <end position="114"/>
    </location>
</feature>
<sequence>MMRNVLIVGGYGKVGGQIAKQLANSTDLTIYIGGRSLDKALNFCEETCPYAHAIQLDVTEPISFEQIKNMDLIVMCLEQRNTNFAKLCLENGVHYIDITASYGFIQQIEQLHSVVQDATGIISVGFAPGLSNLLAKHTANHLSNMDELRITILLGLGEAHGKGAIEWMLDQFNQSYLLQNAATKKEVTNFSQKKKTYFQKVGPRSSYLFNFSDQHTLRKHFSSGTVKTYITFDVEGINRLISLLRFTRLTALLKQKWIKKAVIKLIHSFSIGSDICAIHVEGNNQTDDTIKEVSHVVYGKSEAIMTAMITALLIEKMLKQPLPPGIFHLDELFTLEDFHPSL</sequence>
<name>A0ABY4F7K1_9BACI</name>
<reference evidence="2 3" key="1">
    <citation type="submission" date="2022-04" db="EMBL/GenBank/DDBJ databases">
        <title>Gracilibacillus sp. isolated from saltern.</title>
        <authorList>
            <person name="Won M."/>
            <person name="Lee C.-M."/>
            <person name="Woen H.-Y."/>
            <person name="Kwon S.-W."/>
        </authorList>
    </citation>
    <scope>NUCLEOTIDE SEQUENCE [LARGE SCALE GENOMIC DNA]</scope>
    <source>
        <strain evidence="2 3">SSWR10-1</strain>
    </source>
</reference>
<organism evidence="2 3">
    <name type="scientific">Gracilibacillus caseinilyticus</name>
    <dbReference type="NCBI Taxonomy" id="2932256"/>
    <lineage>
        <taxon>Bacteria</taxon>
        <taxon>Bacillati</taxon>
        <taxon>Bacillota</taxon>
        <taxon>Bacilli</taxon>
        <taxon>Bacillales</taxon>
        <taxon>Bacillaceae</taxon>
        <taxon>Gracilibacillus</taxon>
    </lineage>
</organism>
<dbReference type="Proteomes" id="UP000831782">
    <property type="component" value="Chromosome"/>
</dbReference>
<dbReference type="RefSeq" id="WP_244724113.1">
    <property type="nucleotide sequence ID" value="NZ_CP095072.1"/>
</dbReference>
<dbReference type="InterPro" id="IPR005097">
    <property type="entry name" value="Sacchrp_dh_NADP-bd"/>
</dbReference>
<gene>
    <name evidence="2" type="ORF">MUN88_10400</name>
</gene>
<accession>A0ABY4F7K1</accession>
<dbReference type="PANTHER" id="PTHR43796:SF2">
    <property type="entry name" value="CARBOXYNORSPERMIDINE SYNTHASE"/>
    <property type="match status" value="1"/>
</dbReference>
<dbReference type="Pfam" id="PF03435">
    <property type="entry name" value="Sacchrp_dh_NADP"/>
    <property type="match status" value="1"/>
</dbReference>
<dbReference type="Gene3D" id="3.40.50.720">
    <property type="entry name" value="NAD(P)-binding Rossmann-like Domain"/>
    <property type="match status" value="1"/>
</dbReference>
<dbReference type="EMBL" id="CP095072">
    <property type="protein sequence ID" value="UOQ50426.1"/>
    <property type="molecule type" value="Genomic_DNA"/>
</dbReference>